<organism evidence="2">
    <name type="scientific">marine sediment metagenome</name>
    <dbReference type="NCBI Taxonomy" id="412755"/>
    <lineage>
        <taxon>unclassified sequences</taxon>
        <taxon>metagenomes</taxon>
        <taxon>ecological metagenomes</taxon>
    </lineage>
</organism>
<gene>
    <name evidence="2" type="ORF">LCGC14_3023890</name>
</gene>
<feature type="region of interest" description="Disordered" evidence="1">
    <location>
        <begin position="165"/>
        <end position="185"/>
    </location>
</feature>
<proteinExistence type="predicted"/>
<protein>
    <submittedName>
        <fullName evidence="2">Uncharacterized protein</fullName>
    </submittedName>
</protein>
<accession>A0A0F8Z250</accession>
<name>A0A0F8Z250_9ZZZZ</name>
<sequence>LMGSIFTAIGQIQEGRVAEAQGKFAKEIAIRNQQALERQAAAEVEASEIEERRIARREKIFKATQRVTVGKSGVGLAGATLSVLADTAFQFSLERNLALRTGLIRSRELIERGRIIAAQGRFARTLGKQAKKLSFFKAAGSILGGASGGEFNFLSSSSSSGVALSNQSPSGSAGFGRTTGGIQRV</sequence>
<evidence type="ECO:0000256" key="1">
    <source>
        <dbReference type="SAM" id="MobiDB-lite"/>
    </source>
</evidence>
<feature type="non-terminal residue" evidence="2">
    <location>
        <position position="1"/>
    </location>
</feature>
<evidence type="ECO:0000313" key="2">
    <source>
        <dbReference type="EMBL" id="KKK60484.1"/>
    </source>
</evidence>
<dbReference type="EMBL" id="LAZR01062947">
    <property type="protein sequence ID" value="KKK60484.1"/>
    <property type="molecule type" value="Genomic_DNA"/>
</dbReference>
<reference evidence="2" key="1">
    <citation type="journal article" date="2015" name="Nature">
        <title>Complex archaea that bridge the gap between prokaryotes and eukaryotes.</title>
        <authorList>
            <person name="Spang A."/>
            <person name="Saw J.H."/>
            <person name="Jorgensen S.L."/>
            <person name="Zaremba-Niedzwiedzka K."/>
            <person name="Martijn J."/>
            <person name="Lind A.E."/>
            <person name="van Eijk R."/>
            <person name="Schleper C."/>
            <person name="Guy L."/>
            <person name="Ettema T.J."/>
        </authorList>
    </citation>
    <scope>NUCLEOTIDE SEQUENCE</scope>
</reference>
<comment type="caution">
    <text evidence="2">The sequence shown here is derived from an EMBL/GenBank/DDBJ whole genome shotgun (WGS) entry which is preliminary data.</text>
</comment>
<dbReference type="AlphaFoldDB" id="A0A0F8Z250"/>